<dbReference type="EMBL" id="BMAV01024885">
    <property type="protein sequence ID" value="GFS36937.1"/>
    <property type="molecule type" value="Genomic_DNA"/>
</dbReference>
<evidence type="ECO:0008006" key="4">
    <source>
        <dbReference type="Google" id="ProtNLM"/>
    </source>
</evidence>
<evidence type="ECO:0000256" key="1">
    <source>
        <dbReference type="SAM" id="SignalP"/>
    </source>
</evidence>
<gene>
    <name evidence="2" type="ORF">TNIN_94141</name>
</gene>
<name>A0A8X6MB82_9ARAC</name>
<sequence>MRPTPLIFLFLNLTTVIQRLNNSNRQKYRAYPATKKGLVVTTPQPPGNRTLSCRAYLRAQDTDRWSCRLQHGGGPSVCHDSNGNCYAWTVSPNSCEEDNGPLCKRPQIFCW</sequence>
<feature type="signal peptide" evidence="1">
    <location>
        <begin position="1"/>
        <end position="19"/>
    </location>
</feature>
<comment type="caution">
    <text evidence="2">The sequence shown here is derived from an EMBL/GenBank/DDBJ whole genome shotgun (WGS) entry which is preliminary data.</text>
</comment>
<evidence type="ECO:0000313" key="3">
    <source>
        <dbReference type="Proteomes" id="UP000886998"/>
    </source>
</evidence>
<organism evidence="2 3">
    <name type="scientific">Trichonephila inaurata madagascariensis</name>
    <dbReference type="NCBI Taxonomy" id="2747483"/>
    <lineage>
        <taxon>Eukaryota</taxon>
        <taxon>Metazoa</taxon>
        <taxon>Ecdysozoa</taxon>
        <taxon>Arthropoda</taxon>
        <taxon>Chelicerata</taxon>
        <taxon>Arachnida</taxon>
        <taxon>Araneae</taxon>
        <taxon>Araneomorphae</taxon>
        <taxon>Entelegynae</taxon>
        <taxon>Araneoidea</taxon>
        <taxon>Nephilidae</taxon>
        <taxon>Trichonephila</taxon>
        <taxon>Trichonephila inaurata</taxon>
    </lineage>
</organism>
<dbReference type="OrthoDB" id="10480845at2759"/>
<protein>
    <recommendedName>
        <fullName evidence="4">Secreted protein</fullName>
    </recommendedName>
</protein>
<keyword evidence="3" id="KW-1185">Reference proteome</keyword>
<reference evidence="2" key="1">
    <citation type="submission" date="2020-08" db="EMBL/GenBank/DDBJ databases">
        <title>Multicomponent nature underlies the extraordinary mechanical properties of spider dragline silk.</title>
        <authorList>
            <person name="Kono N."/>
            <person name="Nakamura H."/>
            <person name="Mori M."/>
            <person name="Yoshida Y."/>
            <person name="Ohtoshi R."/>
            <person name="Malay A.D."/>
            <person name="Moran D.A.P."/>
            <person name="Tomita M."/>
            <person name="Numata K."/>
            <person name="Arakawa K."/>
        </authorList>
    </citation>
    <scope>NUCLEOTIDE SEQUENCE</scope>
</reference>
<proteinExistence type="predicted"/>
<keyword evidence="1" id="KW-0732">Signal</keyword>
<feature type="chain" id="PRO_5036503212" description="Secreted protein" evidence="1">
    <location>
        <begin position="20"/>
        <end position="111"/>
    </location>
</feature>
<evidence type="ECO:0000313" key="2">
    <source>
        <dbReference type="EMBL" id="GFS36937.1"/>
    </source>
</evidence>
<dbReference type="AlphaFoldDB" id="A0A8X6MB82"/>
<accession>A0A8X6MB82</accession>
<dbReference type="Proteomes" id="UP000886998">
    <property type="component" value="Unassembled WGS sequence"/>
</dbReference>